<gene>
    <name evidence="5" type="ORF">SLS58_008647</name>
</gene>
<feature type="domain" description="AB hydrolase-1" evidence="4">
    <location>
        <begin position="52"/>
        <end position="198"/>
    </location>
</feature>
<name>A0ABR3TH70_9PEZI</name>
<feature type="region of interest" description="Disordered" evidence="3">
    <location>
        <begin position="1"/>
        <end position="21"/>
    </location>
</feature>
<dbReference type="Gene3D" id="3.40.50.1820">
    <property type="entry name" value="alpha/beta hydrolase"/>
    <property type="match status" value="1"/>
</dbReference>
<keyword evidence="1" id="KW-0378">Hydrolase</keyword>
<dbReference type="PRINTS" id="PR00412">
    <property type="entry name" value="EPOXHYDRLASE"/>
</dbReference>
<sequence>MSLPEARAADGSTNLPPLPLPQGIASRQIPDTACGLSFHILEAGFDPTRSKPLILLLHGYPELAYSWRKVMYPLSSAGFYVVAVDQRGYGRTTGWDDSPYSAVDLSQFTMTRLVGDMLVLVSALGYTEVRCVVGHDFGAVSASLCALMRPDVFKSVVMMSHPFKPPPPLPFNTANLSPSEQARGDTIVGRDIQTDLASLDPPRMHYKWYNSTTQAAQDWDNPHQGLNAFLRGYFHLKSADWAANKPHPLGEWSASELAKMPEYYVMPLSASMPDVVSFNMANEDVRATKKWLSDEELAVYVGEWERNGFQGALNWYRCQTDPKQTRDLQLYAGKKIDVPSTFVTGKADWGNHQVPGALENFPESCSDFRGVSFVDNAGHWPQQEQPELVVEKILRRSSDAADPTQIWEW</sequence>
<dbReference type="InterPro" id="IPR000639">
    <property type="entry name" value="Epox_hydrolase-like"/>
</dbReference>
<dbReference type="EMBL" id="JAKEKT020000075">
    <property type="protein sequence ID" value="KAL1638724.1"/>
    <property type="molecule type" value="Genomic_DNA"/>
</dbReference>
<keyword evidence="6" id="KW-1185">Reference proteome</keyword>
<evidence type="ECO:0000313" key="6">
    <source>
        <dbReference type="Proteomes" id="UP001521184"/>
    </source>
</evidence>
<evidence type="ECO:0000256" key="1">
    <source>
        <dbReference type="ARBA" id="ARBA00022801"/>
    </source>
</evidence>
<proteinExistence type="inferred from homology"/>
<reference evidence="5 6" key="1">
    <citation type="journal article" date="2023" name="Plant Dis.">
        <title>First Report of Diplodia intermedia Causing Canker and Dieback Diseases on Apple Trees in Canada.</title>
        <authorList>
            <person name="Ellouze W."/>
            <person name="Ilyukhin E."/>
            <person name="Sulman M."/>
            <person name="Ali S."/>
        </authorList>
    </citation>
    <scope>NUCLEOTIDE SEQUENCE [LARGE SCALE GENOMIC DNA]</scope>
    <source>
        <strain evidence="5 6">M45-28</strain>
    </source>
</reference>
<evidence type="ECO:0000313" key="5">
    <source>
        <dbReference type="EMBL" id="KAL1638724.1"/>
    </source>
</evidence>
<dbReference type="InterPro" id="IPR029058">
    <property type="entry name" value="AB_hydrolase_fold"/>
</dbReference>
<protein>
    <recommendedName>
        <fullName evidence="4">AB hydrolase-1 domain-containing protein</fullName>
    </recommendedName>
</protein>
<evidence type="ECO:0000259" key="4">
    <source>
        <dbReference type="Pfam" id="PF00561"/>
    </source>
</evidence>
<dbReference type="PANTHER" id="PTHR43329">
    <property type="entry name" value="EPOXIDE HYDROLASE"/>
    <property type="match status" value="1"/>
</dbReference>
<comment type="caution">
    <text evidence="5">The sequence shown here is derived from an EMBL/GenBank/DDBJ whole genome shotgun (WGS) entry which is preliminary data.</text>
</comment>
<dbReference type="Pfam" id="PF00561">
    <property type="entry name" value="Abhydrolase_1"/>
    <property type="match status" value="1"/>
</dbReference>
<accession>A0ABR3TH70</accession>
<evidence type="ECO:0000256" key="2">
    <source>
        <dbReference type="ARBA" id="ARBA00038334"/>
    </source>
</evidence>
<dbReference type="InterPro" id="IPR000073">
    <property type="entry name" value="AB_hydrolase_1"/>
</dbReference>
<organism evidence="5 6">
    <name type="scientific">Diplodia intermedia</name>
    <dbReference type="NCBI Taxonomy" id="856260"/>
    <lineage>
        <taxon>Eukaryota</taxon>
        <taxon>Fungi</taxon>
        <taxon>Dikarya</taxon>
        <taxon>Ascomycota</taxon>
        <taxon>Pezizomycotina</taxon>
        <taxon>Dothideomycetes</taxon>
        <taxon>Dothideomycetes incertae sedis</taxon>
        <taxon>Botryosphaeriales</taxon>
        <taxon>Botryosphaeriaceae</taxon>
        <taxon>Diplodia</taxon>
    </lineage>
</organism>
<dbReference type="Proteomes" id="UP001521184">
    <property type="component" value="Unassembled WGS sequence"/>
</dbReference>
<evidence type="ECO:0000256" key="3">
    <source>
        <dbReference type="SAM" id="MobiDB-lite"/>
    </source>
</evidence>
<dbReference type="SUPFAM" id="SSF53474">
    <property type="entry name" value="alpha/beta-Hydrolases"/>
    <property type="match status" value="1"/>
</dbReference>
<comment type="similarity">
    <text evidence="2">Belongs to the AB hydrolase superfamily. Epoxide hydrolase family.</text>
</comment>